<gene>
    <name evidence="3" type="ORF">CVT26_013907</name>
</gene>
<evidence type="ECO:0000256" key="1">
    <source>
        <dbReference type="SAM" id="Coils"/>
    </source>
</evidence>
<evidence type="ECO:0000313" key="3">
    <source>
        <dbReference type="EMBL" id="PPQ70459.1"/>
    </source>
</evidence>
<evidence type="ECO:0000313" key="4">
    <source>
        <dbReference type="Proteomes" id="UP000284706"/>
    </source>
</evidence>
<organism evidence="3 4">
    <name type="scientific">Gymnopilus dilepis</name>
    <dbReference type="NCBI Taxonomy" id="231916"/>
    <lineage>
        <taxon>Eukaryota</taxon>
        <taxon>Fungi</taxon>
        <taxon>Dikarya</taxon>
        <taxon>Basidiomycota</taxon>
        <taxon>Agaricomycotina</taxon>
        <taxon>Agaricomycetes</taxon>
        <taxon>Agaricomycetidae</taxon>
        <taxon>Agaricales</taxon>
        <taxon>Agaricineae</taxon>
        <taxon>Hymenogastraceae</taxon>
        <taxon>Gymnopilus</taxon>
    </lineage>
</organism>
<evidence type="ECO:0000259" key="2">
    <source>
        <dbReference type="Pfam" id="PF12937"/>
    </source>
</evidence>
<feature type="domain" description="F-box" evidence="2">
    <location>
        <begin position="73"/>
        <end position="123"/>
    </location>
</feature>
<dbReference type="AlphaFoldDB" id="A0A409VW35"/>
<protein>
    <recommendedName>
        <fullName evidence="2">F-box domain-containing protein</fullName>
    </recommendedName>
</protein>
<accession>A0A409VW35</accession>
<dbReference type="OrthoDB" id="2269034at2759"/>
<dbReference type="Pfam" id="PF12937">
    <property type="entry name" value="F-box-like"/>
    <property type="match status" value="1"/>
</dbReference>
<dbReference type="InParanoid" id="A0A409VW35"/>
<feature type="coiled-coil region" evidence="1">
    <location>
        <begin position="37"/>
        <end position="64"/>
    </location>
</feature>
<reference evidence="3 4" key="1">
    <citation type="journal article" date="2018" name="Evol. Lett.">
        <title>Horizontal gene cluster transfer increased hallucinogenic mushroom diversity.</title>
        <authorList>
            <person name="Reynolds H.T."/>
            <person name="Vijayakumar V."/>
            <person name="Gluck-Thaler E."/>
            <person name="Korotkin H.B."/>
            <person name="Matheny P.B."/>
            <person name="Slot J.C."/>
        </authorList>
    </citation>
    <scope>NUCLEOTIDE SEQUENCE [LARGE SCALE GENOMIC DNA]</scope>
    <source>
        <strain evidence="3 4">SRW20</strain>
    </source>
</reference>
<sequence>MIPASQSLLHVRQQHASDSEGPCHSPRLRDCKVCGRLRRLEKEIVQMQLALQALLDEKDALESRPDHDHSSIFDRLPVEVMSIIFAFYASKLVRKTSPFTLGAVSKRWREIAWTTPEIWTDLLLYKPRTRKMATCIQLAKDWLSRSGALPLFISVHISSADGELQLDQLISLVDTLNQHCHHWYSLDLDLPLEALCRLDVSASMSPTVYRLALAPDSDGEFRIPGLSRLKPRVVEIHCIQLTHDSLDWSNLTSCTIAHLQVDRILEIFRAAPHLSQCRFEYVKKLDTSLGTEEIDHVTSSRLDSLVVEFSCGEAASDFLDNVTLPALTDLGIHGDRCELHHEPLISFLNRSSCGLKTLSVQEPDYSDQGLVNILRSTPSLEELFIRDGFVDEAEVDLHRAFIDHLPTEETPVPVSTQPLLPLLRTFVWAGQGPYPWSVLKNFLVPLSKGSRRRRPLTSIDIQCSRNDSEPIPYIGQDVITEISKYTDEVEFSLYIEEKDDHFVDLLALSLERLENQSR</sequence>
<dbReference type="InterPro" id="IPR001810">
    <property type="entry name" value="F-box_dom"/>
</dbReference>
<dbReference type="Proteomes" id="UP000284706">
    <property type="component" value="Unassembled WGS sequence"/>
</dbReference>
<dbReference type="InterPro" id="IPR036047">
    <property type="entry name" value="F-box-like_dom_sf"/>
</dbReference>
<dbReference type="EMBL" id="NHYE01005540">
    <property type="protein sequence ID" value="PPQ70459.1"/>
    <property type="molecule type" value="Genomic_DNA"/>
</dbReference>
<keyword evidence="1" id="KW-0175">Coiled coil</keyword>
<keyword evidence="4" id="KW-1185">Reference proteome</keyword>
<name>A0A409VW35_9AGAR</name>
<dbReference type="SUPFAM" id="SSF81383">
    <property type="entry name" value="F-box domain"/>
    <property type="match status" value="1"/>
</dbReference>
<proteinExistence type="predicted"/>
<comment type="caution">
    <text evidence="3">The sequence shown here is derived from an EMBL/GenBank/DDBJ whole genome shotgun (WGS) entry which is preliminary data.</text>
</comment>
<dbReference type="Gene3D" id="3.80.10.10">
    <property type="entry name" value="Ribonuclease Inhibitor"/>
    <property type="match status" value="1"/>
</dbReference>
<dbReference type="InterPro" id="IPR032675">
    <property type="entry name" value="LRR_dom_sf"/>
</dbReference>